<dbReference type="PROSITE" id="PS50206">
    <property type="entry name" value="RHODANESE_3"/>
    <property type="match status" value="1"/>
</dbReference>
<comment type="subcellular location">
    <subcellularLocation>
        <location evidence="3">Cytoplasm</location>
    </subcellularLocation>
</comment>
<dbReference type="InterPro" id="IPR006278">
    <property type="entry name" value="SoxB"/>
</dbReference>
<dbReference type="RefSeq" id="WP_115896022.1">
    <property type="nucleotide sequence ID" value="NZ_QUNG01000001.1"/>
</dbReference>
<evidence type="ECO:0000256" key="7">
    <source>
        <dbReference type="ARBA" id="ARBA00022741"/>
    </source>
</evidence>
<evidence type="ECO:0000256" key="12">
    <source>
        <dbReference type="ARBA" id="ARBA00044150"/>
    </source>
</evidence>
<dbReference type="Proteomes" id="UP000256542">
    <property type="component" value="Unassembled WGS sequence"/>
</dbReference>
<dbReference type="Gene3D" id="3.50.50.60">
    <property type="entry name" value="FAD/NAD(P)-binding domain"/>
    <property type="match status" value="1"/>
</dbReference>
<evidence type="ECO:0000256" key="10">
    <source>
        <dbReference type="ARBA" id="ARBA00043973"/>
    </source>
</evidence>
<dbReference type="PANTHER" id="PTHR13847">
    <property type="entry name" value="SARCOSINE DEHYDROGENASE-RELATED"/>
    <property type="match status" value="1"/>
</dbReference>
<dbReference type="GO" id="GO:0008115">
    <property type="term" value="F:sarcosine oxidase activity"/>
    <property type="evidence" value="ECO:0007669"/>
    <property type="project" value="InterPro"/>
</dbReference>
<accession>A0A3E0DTM7</accession>
<dbReference type="PANTHER" id="PTHR13847:SF287">
    <property type="entry name" value="FAD-DEPENDENT OXIDOREDUCTASE DOMAIN-CONTAINING PROTEIN 1"/>
    <property type="match status" value="1"/>
</dbReference>
<protein>
    <recommendedName>
        <fullName evidence="12">Sarcosine oxidase subunit beta</fullName>
        <ecNumber evidence="11">1.5.3.24</ecNumber>
    </recommendedName>
    <alternativeName>
        <fullName evidence="13">Sarcosine oxidase (5,10-methylenetetrahydrofolate-forming) subunit beta</fullName>
    </alternativeName>
    <alternativeName>
        <fullName evidence="14">Tetrameric sarcosine oxidase subunit beta</fullName>
    </alternativeName>
</protein>
<dbReference type="GO" id="GO:0046653">
    <property type="term" value="P:tetrahydrofolate metabolic process"/>
    <property type="evidence" value="ECO:0007669"/>
    <property type="project" value="InterPro"/>
</dbReference>
<dbReference type="AlphaFoldDB" id="A0A3E0DTM7"/>
<comment type="caution">
    <text evidence="18">The sequence shown here is derived from an EMBL/GenBank/DDBJ whole genome shotgun (WGS) entry which is preliminary data.</text>
</comment>
<proteinExistence type="inferred from homology"/>
<keyword evidence="19" id="KW-1185">Reference proteome</keyword>
<keyword evidence="8" id="KW-0274">FAD</keyword>
<evidence type="ECO:0000256" key="3">
    <source>
        <dbReference type="ARBA" id="ARBA00004496"/>
    </source>
</evidence>
<dbReference type="EMBL" id="QUNG01000001">
    <property type="protein sequence ID" value="REG86780.1"/>
    <property type="molecule type" value="Genomic_DNA"/>
</dbReference>
<dbReference type="InterPro" id="IPR001763">
    <property type="entry name" value="Rhodanese-like_dom"/>
</dbReference>
<evidence type="ECO:0000256" key="4">
    <source>
        <dbReference type="ARBA" id="ARBA00022490"/>
    </source>
</evidence>
<gene>
    <name evidence="18" type="ORF">DFP81_101348</name>
</gene>
<evidence type="ECO:0000313" key="19">
    <source>
        <dbReference type="Proteomes" id="UP000256542"/>
    </source>
</evidence>
<organism evidence="18 19">
    <name type="scientific">Marinomonas pollencensis</name>
    <dbReference type="NCBI Taxonomy" id="491954"/>
    <lineage>
        <taxon>Bacteria</taxon>
        <taxon>Pseudomonadati</taxon>
        <taxon>Pseudomonadota</taxon>
        <taxon>Gammaproteobacteria</taxon>
        <taxon>Oceanospirillales</taxon>
        <taxon>Oceanospirillaceae</taxon>
        <taxon>Marinomonas</taxon>
    </lineage>
</organism>
<dbReference type="InterPro" id="IPR006076">
    <property type="entry name" value="FAD-dep_OxRdtase"/>
</dbReference>
<name>A0A3E0DTM7_9GAMM</name>
<comment type="catalytic activity">
    <reaction evidence="16">
        <text>sarcosine + (6S)-5,6,7,8-tetrahydrofolate + O2 = (6R)-5,10-methylene-5,6,7,8-tetrahydrofolate + glycine + H2O2</text>
        <dbReference type="Rhea" id="RHEA:70455"/>
        <dbReference type="ChEBI" id="CHEBI:15379"/>
        <dbReference type="ChEBI" id="CHEBI:15636"/>
        <dbReference type="ChEBI" id="CHEBI:16240"/>
        <dbReference type="ChEBI" id="CHEBI:57305"/>
        <dbReference type="ChEBI" id="CHEBI:57433"/>
        <dbReference type="ChEBI" id="CHEBI:57453"/>
        <dbReference type="EC" id="1.5.3.24"/>
    </reaction>
</comment>
<evidence type="ECO:0000256" key="11">
    <source>
        <dbReference type="ARBA" id="ARBA00044044"/>
    </source>
</evidence>
<keyword evidence="5" id="KW-0285">Flavoprotein</keyword>
<comment type="cofactor">
    <cofactor evidence="1">
        <name>FMN</name>
        <dbReference type="ChEBI" id="CHEBI:58210"/>
    </cofactor>
</comment>
<comment type="similarity">
    <text evidence="10">Belongs to the SoxB family.</text>
</comment>
<dbReference type="SUPFAM" id="SSF51905">
    <property type="entry name" value="FAD/NAD(P)-binding domain"/>
    <property type="match status" value="1"/>
</dbReference>
<dbReference type="InterPro" id="IPR036188">
    <property type="entry name" value="FAD/NAD-bd_sf"/>
</dbReference>
<keyword evidence="7" id="KW-0547">Nucleotide-binding</keyword>
<evidence type="ECO:0000256" key="5">
    <source>
        <dbReference type="ARBA" id="ARBA00022630"/>
    </source>
</evidence>
<comment type="catalytic activity">
    <reaction evidence="15">
        <text>sarcosine + O2 + H2O = formaldehyde + glycine + H2O2</text>
        <dbReference type="Rhea" id="RHEA:13313"/>
        <dbReference type="ChEBI" id="CHEBI:15377"/>
        <dbReference type="ChEBI" id="CHEBI:15379"/>
        <dbReference type="ChEBI" id="CHEBI:16240"/>
        <dbReference type="ChEBI" id="CHEBI:16842"/>
        <dbReference type="ChEBI" id="CHEBI:57305"/>
        <dbReference type="ChEBI" id="CHEBI:57433"/>
    </reaction>
</comment>
<keyword evidence="6" id="KW-0288">FMN</keyword>
<reference evidence="18 19" key="1">
    <citation type="submission" date="2018-08" db="EMBL/GenBank/DDBJ databases">
        <title>Genomic Encyclopedia of Type Strains, Phase III (KMG-III): the genomes of soil and plant-associated and newly described type strains.</title>
        <authorList>
            <person name="Whitman W."/>
        </authorList>
    </citation>
    <scope>NUCLEOTIDE SEQUENCE [LARGE SCALE GENOMIC DNA]</scope>
    <source>
        <strain evidence="18 19">CECT 7375</strain>
    </source>
</reference>
<dbReference type="EC" id="1.5.3.24" evidence="11"/>
<comment type="cofactor">
    <cofactor evidence="2">
        <name>FAD</name>
        <dbReference type="ChEBI" id="CHEBI:57692"/>
    </cofactor>
</comment>
<dbReference type="NCBIfam" id="TIGR01373">
    <property type="entry name" value="soxB"/>
    <property type="match status" value="1"/>
</dbReference>
<dbReference type="Pfam" id="PF01266">
    <property type="entry name" value="DAO"/>
    <property type="match status" value="1"/>
</dbReference>
<evidence type="ECO:0000256" key="13">
    <source>
        <dbReference type="ARBA" id="ARBA00044216"/>
    </source>
</evidence>
<evidence type="ECO:0000256" key="2">
    <source>
        <dbReference type="ARBA" id="ARBA00001974"/>
    </source>
</evidence>
<evidence type="ECO:0000256" key="14">
    <source>
        <dbReference type="ARBA" id="ARBA00044295"/>
    </source>
</evidence>
<keyword evidence="4" id="KW-0963">Cytoplasm</keyword>
<evidence type="ECO:0000259" key="17">
    <source>
        <dbReference type="PROSITE" id="PS50206"/>
    </source>
</evidence>
<feature type="domain" description="Rhodanese" evidence="17">
    <location>
        <begin position="35"/>
        <end position="79"/>
    </location>
</feature>
<dbReference type="GO" id="GO:0000166">
    <property type="term" value="F:nucleotide binding"/>
    <property type="evidence" value="ECO:0007669"/>
    <property type="project" value="UniProtKB-KW"/>
</dbReference>
<evidence type="ECO:0000313" key="18">
    <source>
        <dbReference type="EMBL" id="REG86780.1"/>
    </source>
</evidence>
<keyword evidence="9" id="KW-0560">Oxidoreductase</keyword>
<evidence type="ECO:0000256" key="1">
    <source>
        <dbReference type="ARBA" id="ARBA00001917"/>
    </source>
</evidence>
<evidence type="ECO:0000256" key="8">
    <source>
        <dbReference type="ARBA" id="ARBA00022827"/>
    </source>
</evidence>
<dbReference type="GO" id="GO:0005737">
    <property type="term" value="C:cytoplasm"/>
    <property type="evidence" value="ECO:0007669"/>
    <property type="project" value="UniProtKB-SubCell"/>
</dbReference>
<evidence type="ECO:0000256" key="9">
    <source>
        <dbReference type="ARBA" id="ARBA00023002"/>
    </source>
</evidence>
<dbReference type="OrthoDB" id="9815989at2"/>
<evidence type="ECO:0000256" key="6">
    <source>
        <dbReference type="ARBA" id="ARBA00022643"/>
    </source>
</evidence>
<evidence type="ECO:0000256" key="16">
    <source>
        <dbReference type="ARBA" id="ARBA00048917"/>
    </source>
</evidence>
<evidence type="ECO:0000256" key="15">
    <source>
        <dbReference type="ARBA" id="ARBA00047316"/>
    </source>
</evidence>
<dbReference type="Gene3D" id="3.30.9.10">
    <property type="entry name" value="D-Amino Acid Oxidase, subunit A, domain 2"/>
    <property type="match status" value="1"/>
</dbReference>
<sequence length="416" mass="45256">MSRYSVFSLFRHALSHHENWQKVWRNPTPKDVYDVVIVGGGGHGLATAYYLAKEHGITNVAVVEKGYLGGGNTARNTTILRSNYLWDEAAHLFEHSMKLWEGLSQDLNYNVMYSPRGVLNLGHNLQDMRDIERRVNANRLNGIDGEVLNAKQVQEICPLLDCSERARYPVLGASWQARGGVARHDAVAWGFARAADSLGVDLLQQTEVVGIRRHEGAVCGVETNRGFIAAKKVACVTAGSSSLLAKMVGMELPIESHPLQACVSEPIKPILDTVVMSNAVHGYMSQSDKGDLVIGAGIDSYTGYGQRGSFPVIEHTLAAICEMFPDVRRVRMNRAWGGIVDTTPDASPIISKTHIPGLYFNCGWGTGGFKATPGSGNVFAHTVAKDEPHPLAKPFSIDRFHSGHLIDEHGAAGVAH</sequence>